<gene>
    <name evidence="5" type="ORF">RJ639_043211</name>
</gene>
<dbReference type="AlphaFoldDB" id="A0AA89B441"/>
<dbReference type="GO" id="GO:0005576">
    <property type="term" value="C:extracellular region"/>
    <property type="evidence" value="ECO:0007669"/>
    <property type="project" value="UniProtKB-SubCell"/>
</dbReference>
<keyword evidence="2" id="KW-0964">Secreted</keyword>
<protein>
    <submittedName>
        <fullName evidence="5">Uncharacterized protein</fullName>
    </submittedName>
</protein>
<proteinExistence type="predicted"/>
<name>A0AA89B441_9ASTE</name>
<dbReference type="PANTHER" id="PTHR32093:SF120">
    <property type="entry name" value="LEUCINE-RICH REPEAT EXTENSIN-LIKE PROTEIN 3-RELATED"/>
    <property type="match status" value="1"/>
</dbReference>
<keyword evidence="6" id="KW-1185">Reference proteome</keyword>
<keyword evidence="4" id="KW-0677">Repeat</keyword>
<evidence type="ECO:0000256" key="2">
    <source>
        <dbReference type="ARBA" id="ARBA00022525"/>
    </source>
</evidence>
<dbReference type="InterPro" id="IPR051582">
    <property type="entry name" value="LRR_extensin-like_regulator"/>
</dbReference>
<dbReference type="Gene3D" id="3.80.10.10">
    <property type="entry name" value="Ribonuclease Inhibitor"/>
    <property type="match status" value="1"/>
</dbReference>
<comment type="subcellular location">
    <subcellularLocation>
        <location evidence="1">Secreted</location>
    </subcellularLocation>
</comment>
<evidence type="ECO:0000256" key="1">
    <source>
        <dbReference type="ARBA" id="ARBA00004613"/>
    </source>
</evidence>
<dbReference type="Proteomes" id="UP001188597">
    <property type="component" value="Unassembled WGS sequence"/>
</dbReference>
<organism evidence="5 6">
    <name type="scientific">Escallonia herrerae</name>
    <dbReference type="NCBI Taxonomy" id="1293975"/>
    <lineage>
        <taxon>Eukaryota</taxon>
        <taxon>Viridiplantae</taxon>
        <taxon>Streptophyta</taxon>
        <taxon>Embryophyta</taxon>
        <taxon>Tracheophyta</taxon>
        <taxon>Spermatophyta</taxon>
        <taxon>Magnoliopsida</taxon>
        <taxon>eudicotyledons</taxon>
        <taxon>Gunneridae</taxon>
        <taxon>Pentapetalae</taxon>
        <taxon>asterids</taxon>
        <taxon>campanulids</taxon>
        <taxon>Escalloniales</taxon>
        <taxon>Escalloniaceae</taxon>
        <taxon>Escallonia</taxon>
    </lineage>
</organism>
<evidence type="ECO:0000313" key="6">
    <source>
        <dbReference type="Proteomes" id="UP001188597"/>
    </source>
</evidence>
<keyword evidence="3" id="KW-0732">Signal</keyword>
<dbReference type="SUPFAM" id="SSF52058">
    <property type="entry name" value="L domain-like"/>
    <property type="match status" value="1"/>
</dbReference>
<accession>A0AA89B441</accession>
<sequence length="195" mass="21794">MIHPSSSPSTSSQLNRYASHLCERFNRFCGNVPKKFKNLKILIELDISNNQFASKFPCVVLQLTQLKFLDMRFNGFESEVSSELFDKDLDAIFINHNSFPLSIATEVAAAAATFNAATLAVIGGGSVAALASVLSLYDPEKRFQQWRKIYGETVEVNRVQMDIRIGHSKIVENVMQMLTDKGPLEGVTYITPQAW</sequence>
<evidence type="ECO:0000256" key="4">
    <source>
        <dbReference type="ARBA" id="ARBA00022737"/>
    </source>
</evidence>
<evidence type="ECO:0000256" key="3">
    <source>
        <dbReference type="ARBA" id="ARBA00022729"/>
    </source>
</evidence>
<comment type="caution">
    <text evidence="5">The sequence shown here is derived from an EMBL/GenBank/DDBJ whole genome shotgun (WGS) entry which is preliminary data.</text>
</comment>
<evidence type="ECO:0000313" key="5">
    <source>
        <dbReference type="EMBL" id="KAK3024212.1"/>
    </source>
</evidence>
<dbReference type="InterPro" id="IPR032675">
    <property type="entry name" value="LRR_dom_sf"/>
</dbReference>
<dbReference type="PANTHER" id="PTHR32093">
    <property type="entry name" value="LEUCINE-RICH REPEAT EXTENSIN-LIKE PROTEIN 3-RELATED"/>
    <property type="match status" value="1"/>
</dbReference>
<dbReference type="EMBL" id="JAVXUP010000612">
    <property type="protein sequence ID" value="KAK3024212.1"/>
    <property type="molecule type" value="Genomic_DNA"/>
</dbReference>
<reference evidence="5" key="1">
    <citation type="submission" date="2022-12" db="EMBL/GenBank/DDBJ databases">
        <title>Draft genome assemblies for two species of Escallonia (Escalloniales).</title>
        <authorList>
            <person name="Chanderbali A."/>
            <person name="Dervinis C."/>
            <person name="Anghel I."/>
            <person name="Soltis D."/>
            <person name="Soltis P."/>
            <person name="Zapata F."/>
        </authorList>
    </citation>
    <scope>NUCLEOTIDE SEQUENCE</scope>
    <source>
        <strain evidence="5">UCBG64.0493</strain>
        <tissue evidence="5">Leaf</tissue>
    </source>
</reference>